<evidence type="ECO:0000256" key="10">
    <source>
        <dbReference type="HAMAP-Rule" id="MF_00530"/>
    </source>
</evidence>
<keyword evidence="7 10" id="KW-0472">Membrane</keyword>
<dbReference type="EMBL" id="JAASRM010000001">
    <property type="protein sequence ID" value="NIK90092.1"/>
    <property type="molecule type" value="Genomic_DNA"/>
</dbReference>
<comment type="similarity">
    <text evidence="3 10 11">Belongs to the ATPase epsilon chain family.</text>
</comment>
<name>A0A846N4H3_9PROT</name>
<dbReference type="CDD" id="cd12152">
    <property type="entry name" value="F1-ATPase_delta"/>
    <property type="match status" value="1"/>
</dbReference>
<proteinExistence type="inferred from homology"/>
<dbReference type="HAMAP" id="MF_00530">
    <property type="entry name" value="ATP_synth_epsil_bac"/>
    <property type="match status" value="1"/>
</dbReference>
<evidence type="ECO:0000256" key="8">
    <source>
        <dbReference type="ARBA" id="ARBA00023196"/>
    </source>
</evidence>
<dbReference type="GO" id="GO:0046933">
    <property type="term" value="F:proton-transporting ATP synthase activity, rotational mechanism"/>
    <property type="evidence" value="ECO:0007669"/>
    <property type="project" value="UniProtKB-UniRule"/>
</dbReference>
<keyword evidence="8 10" id="KW-0139">CF(1)</keyword>
<evidence type="ECO:0000256" key="11">
    <source>
        <dbReference type="RuleBase" id="RU003656"/>
    </source>
</evidence>
<dbReference type="GO" id="GO:0045259">
    <property type="term" value="C:proton-transporting ATP synthase complex"/>
    <property type="evidence" value="ECO:0007669"/>
    <property type="project" value="UniProtKB-KW"/>
</dbReference>
<evidence type="ECO:0000256" key="9">
    <source>
        <dbReference type="ARBA" id="ARBA00023310"/>
    </source>
</evidence>
<keyword evidence="14" id="KW-1185">Reference proteome</keyword>
<dbReference type="PANTHER" id="PTHR13822">
    <property type="entry name" value="ATP SYNTHASE DELTA/EPSILON CHAIN"/>
    <property type="match status" value="1"/>
</dbReference>
<keyword evidence="10" id="KW-1003">Cell membrane</keyword>
<dbReference type="AlphaFoldDB" id="A0A846N4H3"/>
<dbReference type="RefSeq" id="WP_167084355.1">
    <property type="nucleotide sequence ID" value="NZ_BAAADC010000001.1"/>
</dbReference>
<keyword evidence="5 10" id="KW-0375">Hydrogen ion transport</keyword>
<dbReference type="PANTHER" id="PTHR13822:SF10">
    <property type="entry name" value="ATP SYNTHASE EPSILON CHAIN, CHLOROPLASTIC"/>
    <property type="match status" value="1"/>
</dbReference>
<dbReference type="NCBIfam" id="TIGR01216">
    <property type="entry name" value="ATP_synt_epsi"/>
    <property type="match status" value="1"/>
</dbReference>
<protein>
    <recommendedName>
        <fullName evidence="10">ATP synthase epsilon chain</fullName>
    </recommendedName>
    <alternativeName>
        <fullName evidence="10">ATP synthase F1 sector epsilon subunit</fullName>
    </alternativeName>
    <alternativeName>
        <fullName evidence="10">F-ATPase epsilon subunit</fullName>
    </alternativeName>
</protein>
<evidence type="ECO:0000313" key="13">
    <source>
        <dbReference type="EMBL" id="NIK90092.1"/>
    </source>
</evidence>
<evidence type="ECO:0000256" key="3">
    <source>
        <dbReference type="ARBA" id="ARBA00005712"/>
    </source>
</evidence>
<gene>
    <name evidence="10" type="primary">atpC</name>
    <name evidence="13" type="ORF">FHS83_003410</name>
</gene>
<dbReference type="Pfam" id="PF02823">
    <property type="entry name" value="ATP-synt_DE_N"/>
    <property type="match status" value="1"/>
</dbReference>
<keyword evidence="9 10" id="KW-0066">ATP synthesis</keyword>
<evidence type="ECO:0000256" key="5">
    <source>
        <dbReference type="ARBA" id="ARBA00022781"/>
    </source>
</evidence>
<comment type="function">
    <text evidence="1 10">Produces ATP from ADP in the presence of a proton gradient across the membrane.</text>
</comment>
<evidence type="ECO:0000313" key="14">
    <source>
        <dbReference type="Proteomes" id="UP000570514"/>
    </source>
</evidence>
<evidence type="ECO:0000256" key="7">
    <source>
        <dbReference type="ARBA" id="ARBA00023136"/>
    </source>
</evidence>
<dbReference type="SUPFAM" id="SSF51344">
    <property type="entry name" value="Epsilon subunit of F1F0-ATP synthase N-terminal domain"/>
    <property type="match status" value="1"/>
</dbReference>
<dbReference type="InterPro" id="IPR020546">
    <property type="entry name" value="ATP_synth_F1_dsu/esu_N"/>
</dbReference>
<evidence type="ECO:0000259" key="12">
    <source>
        <dbReference type="Pfam" id="PF02823"/>
    </source>
</evidence>
<dbReference type="GO" id="GO:0012505">
    <property type="term" value="C:endomembrane system"/>
    <property type="evidence" value="ECO:0007669"/>
    <property type="project" value="UniProtKB-SubCell"/>
</dbReference>
<keyword evidence="6 10" id="KW-0406">Ion transport</keyword>
<organism evidence="13 14">
    <name type="scientific">Rhizomicrobium palustre</name>
    <dbReference type="NCBI Taxonomy" id="189966"/>
    <lineage>
        <taxon>Bacteria</taxon>
        <taxon>Pseudomonadati</taxon>
        <taxon>Pseudomonadota</taxon>
        <taxon>Alphaproteobacteria</taxon>
        <taxon>Micropepsales</taxon>
        <taxon>Micropepsaceae</taxon>
        <taxon>Rhizomicrobium</taxon>
    </lineage>
</organism>
<keyword evidence="4 10" id="KW-0813">Transport</keyword>
<dbReference type="Proteomes" id="UP000570514">
    <property type="component" value="Unassembled WGS sequence"/>
</dbReference>
<dbReference type="InterPro" id="IPR036771">
    <property type="entry name" value="ATPsynth_dsu/esu_N"/>
</dbReference>
<comment type="subunit">
    <text evidence="10 11">F-type ATPases have 2 components, CF(1) - the catalytic core - and CF(0) - the membrane proton channel. CF(1) has five subunits: alpha(3), beta(3), gamma(1), delta(1), epsilon(1). CF(0) has three main subunits: a, b and c.</text>
</comment>
<dbReference type="GO" id="GO:0005886">
    <property type="term" value="C:plasma membrane"/>
    <property type="evidence" value="ECO:0007669"/>
    <property type="project" value="UniProtKB-SubCell"/>
</dbReference>
<reference evidence="13 14" key="1">
    <citation type="submission" date="2020-03" db="EMBL/GenBank/DDBJ databases">
        <title>Genomic Encyclopedia of Type Strains, Phase IV (KMG-IV): sequencing the most valuable type-strain genomes for metagenomic binning, comparative biology and taxonomic classification.</title>
        <authorList>
            <person name="Goeker M."/>
        </authorList>
    </citation>
    <scope>NUCLEOTIDE SEQUENCE [LARGE SCALE GENOMIC DNA]</scope>
    <source>
        <strain evidence="13 14">DSM 19867</strain>
    </source>
</reference>
<dbReference type="Gene3D" id="2.60.15.10">
    <property type="entry name" value="F0F1 ATP synthase delta/epsilon subunit, N-terminal"/>
    <property type="match status" value="1"/>
</dbReference>
<comment type="caution">
    <text evidence="13">The sequence shown here is derived from an EMBL/GenBank/DDBJ whole genome shotgun (WGS) entry which is preliminary data.</text>
</comment>
<accession>A0A846N4H3</accession>
<evidence type="ECO:0000256" key="2">
    <source>
        <dbReference type="ARBA" id="ARBA00004184"/>
    </source>
</evidence>
<evidence type="ECO:0000256" key="6">
    <source>
        <dbReference type="ARBA" id="ARBA00023065"/>
    </source>
</evidence>
<sequence length="129" mass="13246">MADKISFDLVSPEQLLLSDAADMVTIPGSDGDMGVMAGHAPLITTLRPGIIKVAGATGGEDSYFVAGGFAEVNAEKITVLAEEAVPVKGLDIEARLTLANEAVTAARSDADKAKAQEIVDALAALRSVH</sequence>
<evidence type="ECO:0000256" key="4">
    <source>
        <dbReference type="ARBA" id="ARBA00022448"/>
    </source>
</evidence>
<dbReference type="InterPro" id="IPR001469">
    <property type="entry name" value="ATP_synth_F1_dsu/esu"/>
</dbReference>
<comment type="subcellular location">
    <subcellularLocation>
        <location evidence="10">Cell membrane</location>
        <topology evidence="10">Peripheral membrane protein</topology>
    </subcellularLocation>
    <subcellularLocation>
        <location evidence="2">Endomembrane system</location>
        <topology evidence="2">Peripheral membrane protein</topology>
    </subcellularLocation>
</comment>
<feature type="domain" description="ATP synthase F1 complex delta/epsilon subunit N-terminal" evidence="12">
    <location>
        <begin position="6"/>
        <end position="84"/>
    </location>
</feature>
<dbReference type="NCBIfam" id="NF001851">
    <property type="entry name" value="PRK00571.2-4"/>
    <property type="match status" value="1"/>
</dbReference>
<evidence type="ECO:0000256" key="1">
    <source>
        <dbReference type="ARBA" id="ARBA00003543"/>
    </source>
</evidence>
<dbReference type="GO" id="GO:0005524">
    <property type="term" value="F:ATP binding"/>
    <property type="evidence" value="ECO:0007669"/>
    <property type="project" value="UniProtKB-UniRule"/>
</dbReference>